<reference evidence="2 3" key="1">
    <citation type="submission" date="2021-05" db="EMBL/GenBank/DDBJ databases">
        <title>A novel Methanospirillum isolate from a pyrite-forming mixed culture.</title>
        <authorList>
            <person name="Bunk B."/>
            <person name="Sproer C."/>
            <person name="Spring S."/>
            <person name="Pester M."/>
        </authorList>
    </citation>
    <scope>NUCLEOTIDE SEQUENCE [LARGE SCALE GENOMIC DNA]</scope>
    <source>
        <strain evidence="2 3">J.3.6.1-F.2.7.3</strain>
    </source>
</reference>
<name>A0A8E7AZH5_9EURY</name>
<dbReference type="Gene3D" id="2.30.30.40">
    <property type="entry name" value="SH3 Domains"/>
    <property type="match status" value="1"/>
</dbReference>
<gene>
    <name evidence="2" type="ORF">KHC33_12035</name>
</gene>
<dbReference type="GeneID" id="65097925"/>
<dbReference type="PROSITE" id="PS50851">
    <property type="entry name" value="CHEW"/>
    <property type="match status" value="1"/>
</dbReference>
<organism evidence="2 3">
    <name type="scientific">Methanospirillum purgamenti</name>
    <dbReference type="NCBI Taxonomy" id="2834276"/>
    <lineage>
        <taxon>Archaea</taxon>
        <taxon>Methanobacteriati</taxon>
        <taxon>Methanobacteriota</taxon>
        <taxon>Stenosarchaea group</taxon>
        <taxon>Methanomicrobia</taxon>
        <taxon>Methanomicrobiales</taxon>
        <taxon>Methanospirillaceae</taxon>
        <taxon>Methanospirillum</taxon>
    </lineage>
</organism>
<proteinExistence type="predicted"/>
<dbReference type="GO" id="GO:0007165">
    <property type="term" value="P:signal transduction"/>
    <property type="evidence" value="ECO:0007669"/>
    <property type="project" value="InterPro"/>
</dbReference>
<evidence type="ECO:0000259" key="1">
    <source>
        <dbReference type="PROSITE" id="PS50851"/>
    </source>
</evidence>
<sequence>MNLHSYYYDDESLNEPMPQEVEKSSQLMSQKTGEEKVVEFVIGLQEFAVNLFETKEVINSPEITPIPNAPPYIRGMTNLRGIITTVIDLKEFLNVKGSGSGTKRERVIILDPSLCHKSIGIVVDDVRSVQNYRAEDIDLTDRSKDRYQLGVIKKQLKLAGGKNKSDLVLLLDIKGIIQKIQDEL</sequence>
<dbReference type="AlphaFoldDB" id="A0A8E7AZH5"/>
<feature type="domain" description="CheW-like" evidence="1">
    <location>
        <begin position="34"/>
        <end position="182"/>
    </location>
</feature>
<dbReference type="EMBL" id="CP075546">
    <property type="protein sequence ID" value="QVV88059.1"/>
    <property type="molecule type" value="Genomic_DNA"/>
</dbReference>
<evidence type="ECO:0000313" key="3">
    <source>
        <dbReference type="Proteomes" id="UP000680656"/>
    </source>
</evidence>
<dbReference type="InterPro" id="IPR036061">
    <property type="entry name" value="CheW-like_dom_sf"/>
</dbReference>
<dbReference type="Gene3D" id="2.40.50.180">
    <property type="entry name" value="CheA-289, Domain 4"/>
    <property type="match status" value="1"/>
</dbReference>
<dbReference type="KEGG" id="mrtj:KHC33_12035"/>
<dbReference type="GO" id="GO:0005829">
    <property type="term" value="C:cytosol"/>
    <property type="evidence" value="ECO:0007669"/>
    <property type="project" value="TreeGrafter"/>
</dbReference>
<dbReference type="SMART" id="SM00260">
    <property type="entry name" value="CheW"/>
    <property type="match status" value="1"/>
</dbReference>
<accession>A0A8E7AZH5</accession>
<dbReference type="InterPro" id="IPR002545">
    <property type="entry name" value="CheW-lke_dom"/>
</dbReference>
<dbReference type="PANTHER" id="PTHR22617:SF23">
    <property type="entry name" value="CHEMOTAXIS PROTEIN CHEW"/>
    <property type="match status" value="1"/>
</dbReference>
<dbReference type="InterPro" id="IPR039315">
    <property type="entry name" value="CheW"/>
</dbReference>
<dbReference type="RefSeq" id="WP_214418876.1">
    <property type="nucleotide sequence ID" value="NZ_CP075546.1"/>
</dbReference>
<dbReference type="Pfam" id="PF01584">
    <property type="entry name" value="CheW"/>
    <property type="match status" value="1"/>
</dbReference>
<keyword evidence="3" id="KW-1185">Reference proteome</keyword>
<dbReference type="GO" id="GO:0006935">
    <property type="term" value="P:chemotaxis"/>
    <property type="evidence" value="ECO:0007669"/>
    <property type="project" value="InterPro"/>
</dbReference>
<dbReference type="Proteomes" id="UP000680656">
    <property type="component" value="Chromosome"/>
</dbReference>
<dbReference type="PANTHER" id="PTHR22617">
    <property type="entry name" value="CHEMOTAXIS SENSOR HISTIDINE KINASE-RELATED"/>
    <property type="match status" value="1"/>
</dbReference>
<protein>
    <submittedName>
        <fullName evidence="2">Chemotaxis protein CheW</fullName>
    </submittedName>
</protein>
<dbReference type="SUPFAM" id="SSF50341">
    <property type="entry name" value="CheW-like"/>
    <property type="match status" value="1"/>
</dbReference>
<evidence type="ECO:0000313" key="2">
    <source>
        <dbReference type="EMBL" id="QVV88059.1"/>
    </source>
</evidence>